<organism evidence="1 2">
    <name type="scientific">Vespula maculifrons</name>
    <name type="common">Eastern yellow jacket</name>
    <name type="synonym">Wasp</name>
    <dbReference type="NCBI Taxonomy" id="7453"/>
    <lineage>
        <taxon>Eukaryota</taxon>
        <taxon>Metazoa</taxon>
        <taxon>Ecdysozoa</taxon>
        <taxon>Arthropoda</taxon>
        <taxon>Hexapoda</taxon>
        <taxon>Insecta</taxon>
        <taxon>Pterygota</taxon>
        <taxon>Neoptera</taxon>
        <taxon>Endopterygota</taxon>
        <taxon>Hymenoptera</taxon>
        <taxon>Apocrita</taxon>
        <taxon>Aculeata</taxon>
        <taxon>Vespoidea</taxon>
        <taxon>Vespidae</taxon>
        <taxon>Vespinae</taxon>
        <taxon>Vespula</taxon>
    </lineage>
</organism>
<dbReference type="EMBL" id="JAYRBN010000063">
    <property type="protein sequence ID" value="KAL2738340.1"/>
    <property type="molecule type" value="Genomic_DNA"/>
</dbReference>
<dbReference type="Proteomes" id="UP001607303">
    <property type="component" value="Unassembled WGS sequence"/>
</dbReference>
<accession>A0ABD2C0H9</accession>
<name>A0ABD2C0H9_VESMC</name>
<protein>
    <submittedName>
        <fullName evidence="1">Uncharacterized protein</fullName>
    </submittedName>
</protein>
<dbReference type="AlphaFoldDB" id="A0ABD2C0H9"/>
<proteinExistence type="predicted"/>
<evidence type="ECO:0000313" key="1">
    <source>
        <dbReference type="EMBL" id="KAL2738340.1"/>
    </source>
</evidence>
<feature type="non-terminal residue" evidence="1">
    <location>
        <position position="61"/>
    </location>
</feature>
<reference evidence="1 2" key="1">
    <citation type="journal article" date="2024" name="Ann. Entomol. Soc. Am.">
        <title>Genomic analyses of the southern and eastern yellowjacket wasps (Hymenoptera: Vespidae) reveal evolutionary signatures of social life.</title>
        <authorList>
            <person name="Catto M.A."/>
            <person name="Caine P.B."/>
            <person name="Orr S.E."/>
            <person name="Hunt B.G."/>
            <person name="Goodisman M.A.D."/>
        </authorList>
    </citation>
    <scope>NUCLEOTIDE SEQUENCE [LARGE SCALE GENOMIC DNA]</scope>
    <source>
        <strain evidence="1">232</strain>
        <tissue evidence="1">Head and thorax</tissue>
    </source>
</reference>
<comment type="caution">
    <text evidence="1">The sequence shown here is derived from an EMBL/GenBank/DDBJ whole genome shotgun (WGS) entry which is preliminary data.</text>
</comment>
<evidence type="ECO:0000313" key="2">
    <source>
        <dbReference type="Proteomes" id="UP001607303"/>
    </source>
</evidence>
<keyword evidence="2" id="KW-1185">Reference proteome</keyword>
<gene>
    <name evidence="1" type="ORF">V1477_011699</name>
</gene>
<sequence>MTLNVHNQNSIIDSTSQSKAGWFLRSSKSPGIEIHVPVGWYLSLTRRPNGTPSTVTGAQAW</sequence>